<evidence type="ECO:0008006" key="4">
    <source>
        <dbReference type="Google" id="ProtNLM"/>
    </source>
</evidence>
<evidence type="ECO:0000313" key="2">
    <source>
        <dbReference type="EMBL" id="SHF60805.1"/>
    </source>
</evidence>
<organism evidence="2 3">
    <name type="scientific">Ornithinibacillus halophilus</name>
    <dbReference type="NCBI Taxonomy" id="930117"/>
    <lineage>
        <taxon>Bacteria</taxon>
        <taxon>Bacillati</taxon>
        <taxon>Bacillota</taxon>
        <taxon>Bacilli</taxon>
        <taxon>Bacillales</taxon>
        <taxon>Bacillaceae</taxon>
        <taxon>Ornithinibacillus</taxon>
    </lineage>
</organism>
<keyword evidence="1" id="KW-0472">Membrane</keyword>
<reference evidence="2 3" key="1">
    <citation type="submission" date="2016-11" db="EMBL/GenBank/DDBJ databases">
        <authorList>
            <person name="Jaros S."/>
            <person name="Januszkiewicz K."/>
            <person name="Wedrychowicz H."/>
        </authorList>
    </citation>
    <scope>NUCLEOTIDE SEQUENCE [LARGE SCALE GENOMIC DNA]</scope>
    <source>
        <strain evidence="2 3">IBRC-M 10683</strain>
    </source>
</reference>
<gene>
    <name evidence="2" type="ORF">SAMN05216225_1001480</name>
</gene>
<sequence>MKKLYRIINDEKGYYLSYVMLITTILLLLITSTIGIYRNEIQITENTIEQIKLETLIQMGFASFKRDYIQLEIGEENNLQYEFPDGNVEIQFIQHSETEVNMNMIIRTEAIPRYIVTKRILI</sequence>
<protein>
    <recommendedName>
        <fullName evidence="4">ComG operon protein 7</fullName>
    </recommendedName>
</protein>
<feature type="transmembrane region" description="Helical" evidence="1">
    <location>
        <begin position="15"/>
        <end position="37"/>
    </location>
</feature>
<evidence type="ECO:0000256" key="1">
    <source>
        <dbReference type="SAM" id="Phobius"/>
    </source>
</evidence>
<dbReference type="STRING" id="930117.SAMN05216225_1001480"/>
<evidence type="ECO:0000313" key="3">
    <source>
        <dbReference type="Proteomes" id="UP000183988"/>
    </source>
</evidence>
<dbReference type="EMBL" id="FQVW01000001">
    <property type="protein sequence ID" value="SHF60805.1"/>
    <property type="molecule type" value="Genomic_DNA"/>
</dbReference>
<dbReference type="AlphaFoldDB" id="A0A1M5D1V0"/>
<dbReference type="Proteomes" id="UP000183988">
    <property type="component" value="Unassembled WGS sequence"/>
</dbReference>
<keyword evidence="1" id="KW-1133">Transmembrane helix</keyword>
<name>A0A1M5D1V0_9BACI</name>
<keyword evidence="3" id="KW-1185">Reference proteome</keyword>
<dbReference type="RefSeq" id="WP_072887605.1">
    <property type="nucleotide sequence ID" value="NZ_FQVW01000001.1"/>
</dbReference>
<keyword evidence="1" id="KW-0812">Transmembrane</keyword>
<proteinExistence type="predicted"/>
<accession>A0A1M5D1V0</accession>
<dbReference type="OrthoDB" id="2973795at2"/>